<evidence type="ECO:0000313" key="11">
    <source>
        <dbReference type="Proteomes" id="UP000002866"/>
    </source>
</evidence>
<accession>I2H0N9</accession>
<evidence type="ECO:0000256" key="4">
    <source>
        <dbReference type="ARBA" id="ARBA00022692"/>
    </source>
</evidence>
<dbReference type="PROSITE" id="PS50920">
    <property type="entry name" value="SOLCAR"/>
    <property type="match status" value="3"/>
</dbReference>
<dbReference type="Proteomes" id="UP000002866">
    <property type="component" value="Chromosome 3"/>
</dbReference>
<dbReference type="Pfam" id="PF00153">
    <property type="entry name" value="Mito_carr"/>
    <property type="match status" value="4"/>
</dbReference>
<dbReference type="GO" id="GO:0016020">
    <property type="term" value="C:membrane"/>
    <property type="evidence" value="ECO:0007669"/>
    <property type="project" value="UniProtKB-SubCell"/>
</dbReference>
<dbReference type="SUPFAM" id="SSF103506">
    <property type="entry name" value="Mitochondrial carrier"/>
    <property type="match status" value="1"/>
</dbReference>
<dbReference type="eggNOG" id="KOG0768">
    <property type="taxonomic scope" value="Eukaryota"/>
</dbReference>
<keyword evidence="6" id="KW-1133">Transmembrane helix</keyword>
<evidence type="ECO:0000256" key="8">
    <source>
        <dbReference type="PROSITE-ProRule" id="PRU00282"/>
    </source>
</evidence>
<proteinExistence type="inferred from homology"/>
<keyword evidence="4 8" id="KW-0812">Transmembrane</keyword>
<comment type="similarity">
    <text evidence="2 9">Belongs to the mitochondrial carrier (TC 2.A.29) family.</text>
</comment>
<evidence type="ECO:0000256" key="5">
    <source>
        <dbReference type="ARBA" id="ARBA00022737"/>
    </source>
</evidence>
<dbReference type="EMBL" id="HE806318">
    <property type="protein sequence ID" value="CCH59941.1"/>
    <property type="molecule type" value="Genomic_DNA"/>
</dbReference>
<keyword evidence="11" id="KW-1185">Reference proteome</keyword>
<evidence type="ECO:0008006" key="12">
    <source>
        <dbReference type="Google" id="ProtNLM"/>
    </source>
</evidence>
<dbReference type="FunCoup" id="I2H0N9">
    <property type="interactions" value="779"/>
</dbReference>
<evidence type="ECO:0000256" key="1">
    <source>
        <dbReference type="ARBA" id="ARBA00004141"/>
    </source>
</evidence>
<dbReference type="STRING" id="1071380.I2H0N9"/>
<dbReference type="InParanoid" id="I2H0N9"/>
<dbReference type="InterPro" id="IPR018108">
    <property type="entry name" value="MCP_transmembrane"/>
</dbReference>
<reference evidence="10 11" key="1">
    <citation type="journal article" date="2011" name="Proc. Natl. Acad. Sci. U.S.A.">
        <title>Evolutionary erosion of yeast sex chromosomes by mating-type switching accidents.</title>
        <authorList>
            <person name="Gordon J.L."/>
            <person name="Armisen D."/>
            <person name="Proux-Wera E."/>
            <person name="Oheigeartaigh S.S."/>
            <person name="Byrne K.P."/>
            <person name="Wolfe K.H."/>
        </authorList>
    </citation>
    <scope>NUCLEOTIDE SEQUENCE [LARGE SCALE GENOMIC DNA]</scope>
    <source>
        <strain evidence="11">ATCC 34711 / CBS 6284 / DSM 70876 / NBRC 10599 / NRRL Y-10934 / UCD 77-7</strain>
    </source>
</reference>
<keyword evidence="3 9" id="KW-0813">Transport</keyword>
<evidence type="ECO:0000256" key="6">
    <source>
        <dbReference type="ARBA" id="ARBA00022989"/>
    </source>
</evidence>
<organism evidence="10 11">
    <name type="scientific">Henningerozyma blattae (strain ATCC 34711 / CBS 6284 / DSM 70876 / NBRC 10599 / NRRL Y-10934 / UCD 77-7)</name>
    <name type="common">Yeast</name>
    <name type="synonym">Tetrapisispora blattae</name>
    <dbReference type="NCBI Taxonomy" id="1071380"/>
    <lineage>
        <taxon>Eukaryota</taxon>
        <taxon>Fungi</taxon>
        <taxon>Dikarya</taxon>
        <taxon>Ascomycota</taxon>
        <taxon>Saccharomycotina</taxon>
        <taxon>Saccharomycetes</taxon>
        <taxon>Saccharomycetales</taxon>
        <taxon>Saccharomycetaceae</taxon>
        <taxon>Henningerozyma</taxon>
    </lineage>
</organism>
<dbReference type="GeneID" id="14494909"/>
<dbReference type="PANTHER" id="PTHR45667">
    <property type="entry name" value="S-ADENOSYLMETHIONINE MITOCHONDRIAL CARRIER PROTEIN"/>
    <property type="match status" value="1"/>
</dbReference>
<evidence type="ECO:0000313" key="10">
    <source>
        <dbReference type="EMBL" id="CCH59941.1"/>
    </source>
</evidence>
<dbReference type="RefSeq" id="XP_004179460.1">
    <property type="nucleotide sequence ID" value="XM_004179412.1"/>
</dbReference>
<dbReference type="AlphaFoldDB" id="I2H0N9"/>
<comment type="subcellular location">
    <subcellularLocation>
        <location evidence="1">Membrane</location>
        <topology evidence="1">Multi-pass membrane protein</topology>
    </subcellularLocation>
</comment>
<dbReference type="InterPro" id="IPR023395">
    <property type="entry name" value="MCP_dom_sf"/>
</dbReference>
<dbReference type="KEGG" id="tbl:TBLA_0C01260"/>
<dbReference type="HOGENOM" id="CLU_015166_3_0_1"/>
<feature type="repeat" description="Solcar" evidence="8">
    <location>
        <begin position="2"/>
        <end position="75"/>
    </location>
</feature>
<evidence type="ECO:0000256" key="9">
    <source>
        <dbReference type="RuleBase" id="RU000488"/>
    </source>
</evidence>
<evidence type="ECO:0000256" key="7">
    <source>
        <dbReference type="ARBA" id="ARBA00023136"/>
    </source>
</evidence>
<evidence type="ECO:0000256" key="2">
    <source>
        <dbReference type="ARBA" id="ARBA00006375"/>
    </source>
</evidence>
<gene>
    <name evidence="10" type="primary">TBLA0C01260</name>
    <name evidence="10" type="ORF">TBLA_0C01260</name>
</gene>
<dbReference type="Gene3D" id="1.50.40.10">
    <property type="entry name" value="Mitochondrial carrier domain"/>
    <property type="match status" value="1"/>
</dbReference>
<name>I2H0N9_HENB6</name>
<keyword evidence="7 8" id="KW-0472">Membrane</keyword>
<sequence>MNHFSTALVGGACSGMAVDLMFFPLDTIKTRLQSPQGFLAAGGLRGMYRGVGSTLAASAPGAALFFATYDMVKRHGSQVQETWGVPAAAVHMTAATVAEAAACCVRVPAEVVKQRAQVGTRSTWATFQWTLRHQGGFRGLYRGYGATLLREVPFTAIQFGLYEALREARGTPAGVAGGVAGGAAAWITCPLDVVKTRVMLAGDASSAAVWNNVTELWASRGIRAFFAGAVPRTLWISAGGAVFLGVYDAVTTTLRNDTKPL</sequence>
<protein>
    <recommendedName>
        <fullName evidence="12">Mitochondrial carrier protein PET8</fullName>
    </recommendedName>
</protein>
<feature type="repeat" description="Solcar" evidence="8">
    <location>
        <begin position="86"/>
        <end position="168"/>
    </location>
</feature>
<keyword evidence="5" id="KW-0677">Repeat</keyword>
<dbReference type="OMA" id="IGPRTMW"/>
<feature type="repeat" description="Solcar" evidence="8">
    <location>
        <begin position="169"/>
        <end position="253"/>
    </location>
</feature>
<evidence type="ECO:0000256" key="3">
    <source>
        <dbReference type="ARBA" id="ARBA00022448"/>
    </source>
</evidence>
<dbReference type="OrthoDB" id="276989at2759"/>